<dbReference type="InterPro" id="IPR034015">
    <property type="entry name" value="M1_LTA4H"/>
</dbReference>
<dbReference type="PANTHER" id="PTHR45726:SF3">
    <property type="entry name" value="LEUKOTRIENE A-4 HYDROLASE"/>
    <property type="match status" value="1"/>
</dbReference>
<dbReference type="InterPro" id="IPR027268">
    <property type="entry name" value="Peptidase_M4/M1_CTD_sf"/>
</dbReference>
<dbReference type="CDD" id="cd09604">
    <property type="entry name" value="M1_APN_like"/>
    <property type="match status" value="1"/>
</dbReference>
<evidence type="ECO:0000313" key="2">
    <source>
        <dbReference type="EMBL" id="SUZ90785.1"/>
    </source>
</evidence>
<dbReference type="Gene3D" id="1.10.390.10">
    <property type="entry name" value="Neutral Protease Domain 2"/>
    <property type="match status" value="1"/>
</dbReference>
<dbReference type="InterPro" id="IPR014782">
    <property type="entry name" value="Peptidase_M1_dom"/>
</dbReference>
<name>A0A381RG50_9ZZZZ</name>
<dbReference type="GO" id="GO:0008270">
    <property type="term" value="F:zinc ion binding"/>
    <property type="evidence" value="ECO:0007669"/>
    <property type="project" value="InterPro"/>
</dbReference>
<accession>A0A381RG50</accession>
<organism evidence="2">
    <name type="scientific">marine metagenome</name>
    <dbReference type="NCBI Taxonomy" id="408172"/>
    <lineage>
        <taxon>unclassified sequences</taxon>
        <taxon>metagenomes</taxon>
        <taxon>ecological metagenomes</taxon>
    </lineage>
</organism>
<dbReference type="PANTHER" id="PTHR45726">
    <property type="entry name" value="LEUKOTRIENE A-4 HYDROLASE"/>
    <property type="match status" value="1"/>
</dbReference>
<gene>
    <name evidence="2" type="ORF">METZ01_LOCUS43639</name>
</gene>
<reference evidence="2" key="1">
    <citation type="submission" date="2018-05" db="EMBL/GenBank/DDBJ databases">
        <authorList>
            <person name="Lanie J.A."/>
            <person name="Ng W.-L."/>
            <person name="Kazmierczak K.M."/>
            <person name="Andrzejewski T.M."/>
            <person name="Davidsen T.M."/>
            <person name="Wayne K.J."/>
            <person name="Tettelin H."/>
            <person name="Glass J.I."/>
            <person name="Rusch D."/>
            <person name="Podicherti R."/>
            <person name="Tsui H.-C.T."/>
            <person name="Winkler M.E."/>
        </authorList>
    </citation>
    <scope>NUCLEOTIDE SEQUENCE</scope>
</reference>
<protein>
    <recommendedName>
        <fullName evidence="1">Peptidase M1 membrane alanine aminopeptidase domain-containing protein</fullName>
    </recommendedName>
</protein>
<feature type="domain" description="Peptidase M1 membrane alanine aminopeptidase" evidence="1">
    <location>
        <begin position="337"/>
        <end position="554"/>
    </location>
</feature>
<proteinExistence type="predicted"/>
<evidence type="ECO:0000259" key="1">
    <source>
        <dbReference type="Pfam" id="PF01433"/>
    </source>
</evidence>
<dbReference type="SUPFAM" id="SSF55486">
    <property type="entry name" value="Metalloproteases ('zincins'), catalytic domain"/>
    <property type="match status" value="1"/>
</dbReference>
<dbReference type="GO" id="GO:0008237">
    <property type="term" value="F:metallopeptidase activity"/>
    <property type="evidence" value="ECO:0007669"/>
    <property type="project" value="InterPro"/>
</dbReference>
<sequence>MKRLSLMIFGMLLGMITLVAADLDIEDLNVRHSISELLQPVSSADSEHEPVNRLLLTSPTGRYSARNANYDIDVRLDPDAHMLEGRELLTWRNDSGRATSELQFHLYYNAWKNTKSTWMREHLRARGEAFLSRPPEDWGWITVTKIELPATENTVAINLTSDARYIAPDDDNTDDETVLSVLLPDQVEPGETLQVEIEWKSKIPRTFSRTGVVGDFFFIAQWFPKIGVLETSGWNCHQFHVGTEFYSDYGVYDVRLTVPRGWIVGATGVRQSLENNSDGTSTHQYVQKDVHDFAWTTSPNLIERIEHFEHESLPDVEMRLLLQPEHEGQAERHFRATRTTLTRYGEWFGAYPYTQLTIVDPAWQSGAGGMEYPTLFTAGTSWLAPNKVTRPEGVTIHEAGHQFWYGLIGNNEFEYAWLDEGLNTFSTAKAIEAEDLPNYHSARYFGGFLPYVFNDIPRSRATDGNRLSGYRTAARSDAQSTPTFQYWPGTGGAISYNKTALWLHTLERHLGWENVQKILSTFFSRFKFRHPLPQDFFATANEVANVDLDWFFDQVHRSSNVFDYGIQQIGSRPQNGRGFSGDGEPIFTDRTNNEQFQTDVVVRRYGEAIFPVDILVTFTNGEEVRETWDGVARWKLFTYQRAAQILQAEVDPDSVLLLDLNRTNNSKTMKPMTNIATTKWMLKWMTWLQDVMLTYAFFV</sequence>
<dbReference type="Pfam" id="PF01433">
    <property type="entry name" value="Peptidase_M1"/>
    <property type="match status" value="1"/>
</dbReference>
<dbReference type="EMBL" id="UINC01001923">
    <property type="protein sequence ID" value="SUZ90785.1"/>
    <property type="molecule type" value="Genomic_DNA"/>
</dbReference>
<dbReference type="AlphaFoldDB" id="A0A381RG50"/>